<accession>A0ABR5PPZ0</accession>
<organism evidence="1 2">
    <name type="scientific">Lactobacillus intestinalis DSM 6629</name>
    <dbReference type="NCBI Taxonomy" id="1423761"/>
    <lineage>
        <taxon>Bacteria</taxon>
        <taxon>Bacillati</taxon>
        <taxon>Bacillota</taxon>
        <taxon>Bacilli</taxon>
        <taxon>Lactobacillales</taxon>
        <taxon>Lactobacillaceae</taxon>
        <taxon>Lactobacillus</taxon>
    </lineage>
</organism>
<dbReference type="GeneID" id="92352711"/>
<dbReference type="RefSeq" id="WP_338108166.1">
    <property type="nucleotide sequence ID" value="NZ_AZGN01000044.1"/>
</dbReference>
<gene>
    <name evidence="1" type="ORF">FC44_GL001566</name>
</gene>
<dbReference type="Proteomes" id="UP000051735">
    <property type="component" value="Unassembled WGS sequence"/>
</dbReference>
<reference evidence="1 2" key="1">
    <citation type="journal article" date="2015" name="Genome Announc.">
        <title>Expanding the biotechnology potential of lactobacilli through comparative genomics of 213 strains and associated genera.</title>
        <authorList>
            <person name="Sun Z."/>
            <person name="Harris H.M."/>
            <person name="McCann A."/>
            <person name="Guo C."/>
            <person name="Argimon S."/>
            <person name="Zhang W."/>
            <person name="Yang X."/>
            <person name="Jeffery I.B."/>
            <person name="Cooney J.C."/>
            <person name="Kagawa T.F."/>
            <person name="Liu W."/>
            <person name="Song Y."/>
            <person name="Salvetti E."/>
            <person name="Wrobel A."/>
            <person name="Rasinkangas P."/>
            <person name="Parkhill J."/>
            <person name="Rea M.C."/>
            <person name="O'Sullivan O."/>
            <person name="Ritari J."/>
            <person name="Douillard F.P."/>
            <person name="Paul Ross R."/>
            <person name="Yang R."/>
            <person name="Briner A.E."/>
            <person name="Felis G.E."/>
            <person name="de Vos W.M."/>
            <person name="Barrangou R."/>
            <person name="Klaenhammer T.R."/>
            <person name="Caufield P.W."/>
            <person name="Cui Y."/>
            <person name="Zhang H."/>
            <person name="O'Toole P.W."/>
        </authorList>
    </citation>
    <scope>NUCLEOTIDE SEQUENCE [LARGE SCALE GENOMIC DNA]</scope>
    <source>
        <strain evidence="1 2">DSM 6629</strain>
    </source>
</reference>
<evidence type="ECO:0000313" key="1">
    <source>
        <dbReference type="EMBL" id="KRM32763.1"/>
    </source>
</evidence>
<evidence type="ECO:0008006" key="3">
    <source>
        <dbReference type="Google" id="ProtNLM"/>
    </source>
</evidence>
<comment type="caution">
    <text evidence="1">The sequence shown here is derived from an EMBL/GenBank/DDBJ whole genome shotgun (WGS) entry which is preliminary data.</text>
</comment>
<protein>
    <recommendedName>
        <fullName evidence="3">IrrE N-terminal-like domain-containing protein</fullName>
    </recommendedName>
</protein>
<keyword evidence="2" id="KW-1185">Reference proteome</keyword>
<dbReference type="EMBL" id="AZGN01000044">
    <property type="protein sequence ID" value="KRM32763.1"/>
    <property type="molecule type" value="Genomic_DNA"/>
</dbReference>
<name>A0ABR5PPZ0_9LACO</name>
<sequence>MNSNWIYPVQIPFLLAHEIGHVIHENQEFYHLNSMNTAKGEAEENLFALKLLQQYCIENEIYFNNIFAFATAFGIPHDKWYILADQQVIN</sequence>
<proteinExistence type="predicted"/>
<evidence type="ECO:0000313" key="2">
    <source>
        <dbReference type="Proteomes" id="UP000051735"/>
    </source>
</evidence>